<dbReference type="RefSeq" id="WP_191375976.1">
    <property type="nucleotide sequence ID" value="NZ_CAJFOD010000048.1"/>
</dbReference>
<reference evidence="1" key="1">
    <citation type="journal article" date="2021" name="PeerJ">
        <title>Extensive microbial diversity within the chicken gut microbiome revealed by metagenomics and culture.</title>
        <authorList>
            <person name="Gilroy R."/>
            <person name="Ravi A."/>
            <person name="Getino M."/>
            <person name="Pursley I."/>
            <person name="Horton D.L."/>
            <person name="Alikhan N.F."/>
            <person name="Baker D."/>
            <person name="Gharbi K."/>
            <person name="Hall N."/>
            <person name="Watson M."/>
            <person name="Adriaenssens E.M."/>
            <person name="Foster-Nyarko E."/>
            <person name="Jarju S."/>
            <person name="Secka A."/>
            <person name="Antonio M."/>
            <person name="Oren A."/>
            <person name="Chaudhuri R.R."/>
            <person name="La Ragione R."/>
            <person name="Hildebrand F."/>
            <person name="Pallen M.J."/>
        </authorList>
    </citation>
    <scope>NUCLEOTIDE SEQUENCE</scope>
    <source>
        <strain evidence="1">CHK193-16274</strain>
    </source>
</reference>
<evidence type="ECO:0000313" key="2">
    <source>
        <dbReference type="Proteomes" id="UP000749320"/>
    </source>
</evidence>
<gene>
    <name evidence="1" type="ORF">K8V91_02000</name>
</gene>
<protein>
    <submittedName>
        <fullName evidence="1">YolD-like family protein</fullName>
    </submittedName>
</protein>
<organism evidence="1 2">
    <name type="scientific">Thomasclavelia spiroformis</name>
    <dbReference type="NCBI Taxonomy" id="29348"/>
    <lineage>
        <taxon>Bacteria</taxon>
        <taxon>Bacillati</taxon>
        <taxon>Bacillota</taxon>
        <taxon>Erysipelotrichia</taxon>
        <taxon>Erysipelotrichales</taxon>
        <taxon>Coprobacillaceae</taxon>
        <taxon>Thomasclavelia</taxon>
    </lineage>
</organism>
<name>A0A921KK29_9FIRM</name>
<reference evidence="1" key="2">
    <citation type="submission" date="2021-09" db="EMBL/GenBank/DDBJ databases">
        <authorList>
            <person name="Gilroy R."/>
        </authorList>
    </citation>
    <scope>NUCLEOTIDE SEQUENCE</scope>
    <source>
        <strain evidence="1">CHK193-16274</strain>
    </source>
</reference>
<comment type="caution">
    <text evidence="1">The sequence shown here is derived from an EMBL/GenBank/DDBJ whole genome shotgun (WGS) entry which is preliminary data.</text>
</comment>
<evidence type="ECO:0000313" key="1">
    <source>
        <dbReference type="EMBL" id="HJF39672.1"/>
    </source>
</evidence>
<proteinExistence type="predicted"/>
<accession>A0A921KK29</accession>
<sequence>MKKDIHNYDDIINMPRHISSKHPQMKIIDRAAQFAPFAALTGHKESINEASRITDSKKELDENQKEILNNKLNYILLNLDKLLEIKITYFQADLKKSGGKYVTVLASIKKIDEYNKVLVLNNGKKIKIDDLYWLEW</sequence>
<dbReference type="EMBL" id="DYWV01000064">
    <property type="protein sequence ID" value="HJF39672.1"/>
    <property type="molecule type" value="Genomic_DNA"/>
</dbReference>
<dbReference type="Proteomes" id="UP000749320">
    <property type="component" value="Unassembled WGS sequence"/>
</dbReference>
<dbReference type="AlphaFoldDB" id="A0A921KK29"/>